<sequence>MNAEQWNSLYPVGTPVVAYPGARPVDDPSGERLVTRTRSKAEVLGGHTDVVWVDGHSACIALTHVDPVAVCRCDEPDSDPYACEADDCTGEFSELNPFASSAGPVHGHDAKVSRPCGQCEFRTTVWHVDDGSAEEELHRHVVRVHGGTYPGAKTGGA</sequence>
<dbReference type="Proteomes" id="UP000010931">
    <property type="component" value="Unassembled WGS sequence"/>
</dbReference>
<evidence type="ECO:0000313" key="1">
    <source>
        <dbReference type="EMBL" id="ELP70042.1"/>
    </source>
</evidence>
<accession>L7FFG0</accession>
<dbReference type="RefSeq" id="WP_006374668.1">
    <property type="nucleotide sequence ID" value="NZ_AEJB01000107.1"/>
</dbReference>
<reference evidence="1 2" key="1">
    <citation type="journal article" date="2011" name="Plasmid">
        <title>Streptomyces turgidiscabies Car8 contains a modular pathogenicity island that shares virulence genes with other actinobacterial plant pathogens.</title>
        <authorList>
            <person name="Huguet-Tapia J.C."/>
            <person name="Badger J.H."/>
            <person name="Loria R."/>
            <person name="Pettis G.S."/>
        </authorList>
    </citation>
    <scope>NUCLEOTIDE SEQUENCE [LARGE SCALE GENOMIC DNA]</scope>
    <source>
        <strain evidence="1 2">Car8</strain>
    </source>
</reference>
<comment type="caution">
    <text evidence="1">The sequence shown here is derived from an EMBL/GenBank/DDBJ whole genome shotgun (WGS) entry which is preliminary data.</text>
</comment>
<gene>
    <name evidence="1" type="ORF">STRTUCAR8_08637</name>
</gene>
<protein>
    <submittedName>
        <fullName evidence="1">Uncharacterized protein</fullName>
    </submittedName>
</protein>
<organism evidence="1 2">
    <name type="scientific">Streptomyces turgidiscabies (strain Car8)</name>
    <dbReference type="NCBI Taxonomy" id="698760"/>
    <lineage>
        <taxon>Bacteria</taxon>
        <taxon>Bacillati</taxon>
        <taxon>Actinomycetota</taxon>
        <taxon>Actinomycetes</taxon>
        <taxon>Kitasatosporales</taxon>
        <taxon>Streptomycetaceae</taxon>
        <taxon>Streptomyces</taxon>
    </lineage>
</organism>
<dbReference type="AlphaFoldDB" id="L7FFG0"/>
<evidence type="ECO:0000313" key="2">
    <source>
        <dbReference type="Proteomes" id="UP000010931"/>
    </source>
</evidence>
<proteinExistence type="predicted"/>
<keyword evidence="2" id="KW-1185">Reference proteome</keyword>
<dbReference type="EMBL" id="AEJB01000107">
    <property type="protein sequence ID" value="ELP70042.1"/>
    <property type="molecule type" value="Genomic_DNA"/>
</dbReference>
<name>L7FFG0_STRT8</name>
<dbReference type="PATRIC" id="fig|698760.3.peg.1307"/>